<evidence type="ECO:0000313" key="2">
    <source>
        <dbReference type="EMBL" id="MFC0684652.1"/>
    </source>
</evidence>
<sequence length="92" mass="10246">MLAVATEFPQVGSHCFFDDVDQQNRPVVEPARILRNNGDGTVLVSLTNRRYPREIASGNRTVDLARLRATEKPEFPAAASGRKPKAKKANRR</sequence>
<reference evidence="2 3" key="1">
    <citation type="submission" date="2024-09" db="EMBL/GenBank/DDBJ databases">
        <authorList>
            <person name="Sun Q."/>
            <person name="Mori K."/>
        </authorList>
    </citation>
    <scope>NUCLEOTIDE SEQUENCE [LARGE SCALE GENOMIC DNA]</scope>
    <source>
        <strain evidence="2 3">CICC 11035S</strain>
    </source>
</reference>
<feature type="region of interest" description="Disordered" evidence="1">
    <location>
        <begin position="70"/>
        <end position="92"/>
    </location>
</feature>
<gene>
    <name evidence="2" type="ORF">ACFFF8_08590</name>
</gene>
<comment type="caution">
    <text evidence="2">The sequence shown here is derived from an EMBL/GenBank/DDBJ whole genome shotgun (WGS) entry which is preliminary data.</text>
</comment>
<dbReference type="Proteomes" id="UP001589858">
    <property type="component" value="Unassembled WGS sequence"/>
</dbReference>
<dbReference type="RefSeq" id="WP_267223121.1">
    <property type="nucleotide sequence ID" value="NZ_JAPCWC010000020.1"/>
</dbReference>
<organism evidence="2 3">
    <name type="scientific">Novosphingobium clariflavum</name>
    <dbReference type="NCBI Taxonomy" id="2029884"/>
    <lineage>
        <taxon>Bacteria</taxon>
        <taxon>Pseudomonadati</taxon>
        <taxon>Pseudomonadota</taxon>
        <taxon>Alphaproteobacteria</taxon>
        <taxon>Sphingomonadales</taxon>
        <taxon>Sphingomonadaceae</taxon>
        <taxon>Novosphingobium</taxon>
    </lineage>
</organism>
<evidence type="ECO:0000313" key="3">
    <source>
        <dbReference type="Proteomes" id="UP001589858"/>
    </source>
</evidence>
<proteinExistence type="predicted"/>
<dbReference type="EMBL" id="JBHLTM010000028">
    <property type="protein sequence ID" value="MFC0684652.1"/>
    <property type="molecule type" value="Genomic_DNA"/>
</dbReference>
<feature type="compositionally biased region" description="Basic residues" evidence="1">
    <location>
        <begin position="82"/>
        <end position="92"/>
    </location>
</feature>
<protein>
    <submittedName>
        <fullName evidence="2">Uncharacterized protein</fullName>
    </submittedName>
</protein>
<accession>A0ABV6S5Y6</accession>
<name>A0ABV6S5Y6_9SPHN</name>
<evidence type="ECO:0000256" key="1">
    <source>
        <dbReference type="SAM" id="MobiDB-lite"/>
    </source>
</evidence>
<keyword evidence="3" id="KW-1185">Reference proteome</keyword>